<keyword evidence="2" id="KW-1185">Reference proteome</keyword>
<dbReference type="EMBL" id="MU393426">
    <property type="protein sequence ID" value="KAI4870061.1"/>
    <property type="molecule type" value="Genomic_DNA"/>
</dbReference>
<reference evidence="1 2" key="1">
    <citation type="journal article" date="2022" name="New Phytol.">
        <title>Ecological generalism drives hyperdiversity of secondary metabolite gene clusters in xylarialean endophytes.</title>
        <authorList>
            <person name="Franco M.E.E."/>
            <person name="Wisecaver J.H."/>
            <person name="Arnold A.E."/>
            <person name="Ju Y.M."/>
            <person name="Slot J.C."/>
            <person name="Ahrendt S."/>
            <person name="Moore L.P."/>
            <person name="Eastman K.E."/>
            <person name="Scott K."/>
            <person name="Konkel Z."/>
            <person name="Mondo S.J."/>
            <person name="Kuo A."/>
            <person name="Hayes R.D."/>
            <person name="Haridas S."/>
            <person name="Andreopoulos B."/>
            <person name="Riley R."/>
            <person name="LaButti K."/>
            <person name="Pangilinan J."/>
            <person name="Lipzen A."/>
            <person name="Amirebrahimi M."/>
            <person name="Yan J."/>
            <person name="Adam C."/>
            <person name="Keymanesh K."/>
            <person name="Ng V."/>
            <person name="Louie K."/>
            <person name="Northen T."/>
            <person name="Drula E."/>
            <person name="Henrissat B."/>
            <person name="Hsieh H.M."/>
            <person name="Youens-Clark K."/>
            <person name="Lutzoni F."/>
            <person name="Miadlikowska J."/>
            <person name="Eastwood D.C."/>
            <person name="Hamelin R.C."/>
            <person name="Grigoriev I.V."/>
            <person name="U'Ren J.M."/>
        </authorList>
    </citation>
    <scope>NUCLEOTIDE SEQUENCE [LARGE SCALE GENOMIC DNA]</scope>
    <source>
        <strain evidence="1 2">CBS 119005</strain>
    </source>
</reference>
<evidence type="ECO:0000313" key="1">
    <source>
        <dbReference type="EMBL" id="KAI4870061.1"/>
    </source>
</evidence>
<accession>A0ACB9ZER1</accession>
<evidence type="ECO:0000313" key="2">
    <source>
        <dbReference type="Proteomes" id="UP001497700"/>
    </source>
</evidence>
<organism evidence="1 2">
    <name type="scientific">Hypoxylon rubiginosum</name>
    <dbReference type="NCBI Taxonomy" id="110542"/>
    <lineage>
        <taxon>Eukaryota</taxon>
        <taxon>Fungi</taxon>
        <taxon>Dikarya</taxon>
        <taxon>Ascomycota</taxon>
        <taxon>Pezizomycotina</taxon>
        <taxon>Sordariomycetes</taxon>
        <taxon>Xylariomycetidae</taxon>
        <taxon>Xylariales</taxon>
        <taxon>Hypoxylaceae</taxon>
        <taxon>Hypoxylon</taxon>
    </lineage>
</organism>
<comment type="caution">
    <text evidence="1">The sequence shown here is derived from an EMBL/GenBank/DDBJ whole genome shotgun (WGS) entry which is preliminary data.</text>
</comment>
<sequence length="461" mass="51500">MKAIGGIFAEAYASWSYSLSQCCRSLTSHPDEKPHQPVDRKSFDIIYEEPSLIPPPSVAPYRSAAGTSSWEQAPRKRQGSGRSNFSARRLLLRPGSSSSSLRRPHISAPTNFRHLYSESFRFPDYAPAQVRPRPASFRPLELSIYISDNRLSPILPHFDYPTPPVTPPQRAYTLSSRSEDSPPIPHSRSYSSMSFHIPRRPVNGGSIFDSPRSDISTPQRPQPARLRAYTSPASPNPIMEDLVERVASAMVERDMIQEQIEDILERQSIYISSRPSSAHGQPEMEPMPDIPALPPNAPSFSERLSYDRPRTAPSHISTRIPYKANSSRKVEGRIPPPPLPLRLRPPLRKKKSFSRVSTWLFPGEEHKQDINLDSLTNVPKPVTDADGFYQIADPETKERCSFDTVSSSSDWTVEEEQTVPTSLSPSSTATVKARLEPSMPISSGQQQPIMLPQRQSVGVAV</sequence>
<gene>
    <name evidence="1" type="ORF">F4820DRAFT_470165</name>
</gene>
<dbReference type="Proteomes" id="UP001497700">
    <property type="component" value="Unassembled WGS sequence"/>
</dbReference>
<proteinExistence type="predicted"/>
<protein>
    <submittedName>
        <fullName evidence="1">Uncharacterized protein</fullName>
    </submittedName>
</protein>
<name>A0ACB9ZER1_9PEZI</name>